<name>B0P7Y2_9FIRM</name>
<gene>
    <name evidence="2" type="ORF">ANACOL_00871</name>
</gene>
<reference evidence="2" key="1">
    <citation type="submission" date="2007-11" db="EMBL/GenBank/DDBJ databases">
        <authorList>
            <person name="Fulton L."/>
            <person name="Clifton S."/>
            <person name="Fulton B."/>
            <person name="Xu J."/>
            <person name="Minx P."/>
            <person name="Pepin K.H."/>
            <person name="Johnson M."/>
            <person name="Thiruvilangam P."/>
            <person name="Bhonagiri V."/>
            <person name="Nash W.E."/>
            <person name="Mardis E.R."/>
            <person name="Wilson R.K."/>
        </authorList>
    </citation>
    <scope>NUCLEOTIDE SEQUENCE [LARGE SCALE GENOMIC DNA]</scope>
    <source>
        <strain evidence="2">DSM 17241</strain>
    </source>
</reference>
<proteinExistence type="predicted"/>
<comment type="caution">
    <text evidence="2">The sequence shown here is derived from an EMBL/GenBank/DDBJ whole genome shotgun (WGS) entry which is preliminary data.</text>
</comment>
<dbReference type="EMBL" id="ABGD02000006">
    <property type="protein sequence ID" value="EDS12635.1"/>
    <property type="molecule type" value="Genomic_DNA"/>
</dbReference>
<keyword evidence="3" id="KW-1185">Reference proteome</keyword>
<evidence type="ECO:0000313" key="3">
    <source>
        <dbReference type="Proteomes" id="UP000003803"/>
    </source>
</evidence>
<feature type="compositionally biased region" description="Basic residues" evidence="1">
    <location>
        <begin position="35"/>
        <end position="48"/>
    </location>
</feature>
<sequence>MEKAFFREKIPLEGRHSVFKQSAPAGKPTASLYHKSNHLARRGRRFAK</sequence>
<dbReference type="HOGENOM" id="CLU_3148781_0_0_9"/>
<reference evidence="2" key="2">
    <citation type="submission" date="2013-09" db="EMBL/GenBank/DDBJ databases">
        <title>Draft genome sequence of Anaerotruncus colihominis(DSM 17241).</title>
        <authorList>
            <person name="Sudarsanam P."/>
            <person name="Ley R."/>
            <person name="Guruge J."/>
            <person name="Turnbaugh P.J."/>
            <person name="Mahowald M."/>
            <person name="Liep D."/>
            <person name="Gordon J."/>
        </authorList>
    </citation>
    <scope>NUCLEOTIDE SEQUENCE</scope>
    <source>
        <strain evidence="2">DSM 17241</strain>
    </source>
</reference>
<evidence type="ECO:0000313" key="2">
    <source>
        <dbReference type="EMBL" id="EDS12635.1"/>
    </source>
</evidence>
<feature type="region of interest" description="Disordered" evidence="1">
    <location>
        <begin position="20"/>
        <end position="48"/>
    </location>
</feature>
<evidence type="ECO:0000256" key="1">
    <source>
        <dbReference type="SAM" id="MobiDB-lite"/>
    </source>
</evidence>
<dbReference type="Proteomes" id="UP000003803">
    <property type="component" value="Unassembled WGS sequence"/>
</dbReference>
<protein>
    <submittedName>
        <fullName evidence="2">Uncharacterized protein</fullName>
    </submittedName>
</protein>
<organism evidence="2 3">
    <name type="scientific">Anaerotruncus colihominis DSM 17241</name>
    <dbReference type="NCBI Taxonomy" id="445972"/>
    <lineage>
        <taxon>Bacteria</taxon>
        <taxon>Bacillati</taxon>
        <taxon>Bacillota</taxon>
        <taxon>Clostridia</taxon>
        <taxon>Eubacteriales</taxon>
        <taxon>Oscillospiraceae</taxon>
        <taxon>Anaerotruncus</taxon>
    </lineage>
</organism>
<accession>B0P7Y2</accession>
<dbReference type="AlphaFoldDB" id="B0P7Y2"/>